<dbReference type="Pfam" id="PF24476">
    <property type="entry name" value="DUF7580"/>
    <property type="match status" value="1"/>
</dbReference>
<organism evidence="2 3">
    <name type="scientific">Arthrobotrys conoides</name>
    <dbReference type="NCBI Taxonomy" id="74498"/>
    <lineage>
        <taxon>Eukaryota</taxon>
        <taxon>Fungi</taxon>
        <taxon>Dikarya</taxon>
        <taxon>Ascomycota</taxon>
        <taxon>Pezizomycotina</taxon>
        <taxon>Orbiliomycetes</taxon>
        <taxon>Orbiliales</taxon>
        <taxon>Orbiliaceae</taxon>
        <taxon>Arthrobotrys</taxon>
    </lineage>
</organism>
<dbReference type="Pfam" id="PF00069">
    <property type="entry name" value="Pkinase"/>
    <property type="match status" value="1"/>
</dbReference>
<reference evidence="2 3" key="1">
    <citation type="submission" date="2019-10" db="EMBL/GenBank/DDBJ databases">
        <authorList>
            <person name="Palmer J.M."/>
        </authorList>
    </citation>
    <scope>NUCLEOTIDE SEQUENCE [LARGE SCALE GENOMIC DNA]</scope>
    <source>
        <strain evidence="2 3">TWF506</strain>
    </source>
</reference>
<dbReference type="InterPro" id="IPR056002">
    <property type="entry name" value="DUF7580"/>
</dbReference>
<dbReference type="GO" id="GO:0005524">
    <property type="term" value="F:ATP binding"/>
    <property type="evidence" value="ECO:0007669"/>
    <property type="project" value="InterPro"/>
</dbReference>
<dbReference type="CDD" id="cd00180">
    <property type="entry name" value="PKc"/>
    <property type="match status" value="1"/>
</dbReference>
<feature type="domain" description="Protein kinase" evidence="1">
    <location>
        <begin position="151"/>
        <end position="459"/>
    </location>
</feature>
<dbReference type="Gene3D" id="3.30.200.20">
    <property type="entry name" value="Phosphorylase Kinase, domain 1"/>
    <property type="match status" value="1"/>
</dbReference>
<dbReference type="InterPro" id="IPR000719">
    <property type="entry name" value="Prot_kinase_dom"/>
</dbReference>
<name>A0AAN8P6S8_9PEZI</name>
<evidence type="ECO:0000313" key="2">
    <source>
        <dbReference type="EMBL" id="KAK6502434.1"/>
    </source>
</evidence>
<comment type="caution">
    <text evidence="2">The sequence shown here is derived from an EMBL/GenBank/DDBJ whole genome shotgun (WGS) entry which is preliminary data.</text>
</comment>
<feature type="domain" description="Protein kinase" evidence="1">
    <location>
        <begin position="643"/>
        <end position="960"/>
    </location>
</feature>
<dbReference type="SMART" id="SM00220">
    <property type="entry name" value="S_TKc"/>
    <property type="match status" value="1"/>
</dbReference>
<proteinExistence type="predicted"/>
<dbReference type="PANTHER" id="PTHR37542">
    <property type="entry name" value="HELO DOMAIN-CONTAINING PROTEIN-RELATED"/>
    <property type="match status" value="1"/>
</dbReference>
<sequence>MEPNSAEPLKLRERIGFWRRSNVNGQAFVLTGPLLDEIDLETITSILHQCNFQSYAIREAAQTILQGGKLALSILIDISRPYLIGCFIKSDNLLDTTIDSRIPYSESHLQRLIPDENDYHEFYKKQWEFVAPVFKPSLQFRELPVKTILPFLSYEVLGEGSFGKVYKARLPVRHQSIIRDSADECISVAVKEVEEGYSYFYEQEKHILSLLRSLRSPNIVQFFTAYTFNRKLYFLFELASSNLKTFLACQRALPPWTDEAIFNALYGLSLALHDVHNYSFREDNLQLIGCHYDLKPDNILIKDGKFLLADFGLSRLKFHEEGSKSNFKFGTHDYLAPECQSMEDFQKNPIGRASDMWSFGCIILEIATYLLLGPDGVNQFAEQRTIRMAFLTIRMFHAGQGESNQKVIQWIQKLEDINQSRYGNQENIRGWLLELVRDMLNTSPTERPTASQASARIFYLLQKILYNSISELLSKLAAISGSTEILIERERFRLWGDVTNLNGPGPVDRYSGSWLQGKDAILHRGSIHSLLQGIQTELFEISQILDNQSPEVYNRPLYYKLSTMIDGLWDMQSHDIKQEMNTALESKLLTDLNLEAIEKADLGDNNGHRRLRMLAAMKEVMVAILDFPDRNKGLVKREELTIFYKKKQANASFIPGILKLENTRKALPVIIELLKYEDKYITRQQDLFKRVEDLVFLLGQPTTCKMLPILQCRNFAHLPQRQSLALIYEIPTLESGEDTEPNYLTLHSIMQNTDAREERPTLGALFKLAHTLAKAILDAQTAGWVHKNISSHNILFLQRPNESCRDIFKRPYLLGFSYSRENSDTVLTTGPQSSTQTDYQSLVYLNGSSTKGSHYRQEFDYYSLGLVLLEIGLWDTLSEIRNESEDGTPEQIQQLFRTKIPLLDSYMGELYKNAVLFCITSDFPKEEIDDTNLKAKIRDIFRKRVVNPLQRCLAINIEED</sequence>
<dbReference type="PANTHER" id="PTHR37542:SF3">
    <property type="entry name" value="PRION-INHIBITION AND PROPAGATION HELO DOMAIN-CONTAINING PROTEIN"/>
    <property type="match status" value="1"/>
</dbReference>
<keyword evidence="3" id="KW-1185">Reference proteome</keyword>
<dbReference type="SUPFAM" id="SSF56112">
    <property type="entry name" value="Protein kinase-like (PK-like)"/>
    <property type="match status" value="2"/>
</dbReference>
<dbReference type="PROSITE" id="PS50011">
    <property type="entry name" value="PROTEIN_KINASE_DOM"/>
    <property type="match status" value="2"/>
</dbReference>
<dbReference type="GO" id="GO:0004672">
    <property type="term" value="F:protein kinase activity"/>
    <property type="evidence" value="ECO:0007669"/>
    <property type="project" value="InterPro"/>
</dbReference>
<gene>
    <name evidence="2" type="ORF">TWF506_003014</name>
</gene>
<dbReference type="Proteomes" id="UP001307849">
    <property type="component" value="Unassembled WGS sequence"/>
</dbReference>
<dbReference type="InterPro" id="IPR011009">
    <property type="entry name" value="Kinase-like_dom_sf"/>
</dbReference>
<dbReference type="Gene3D" id="1.10.510.10">
    <property type="entry name" value="Transferase(Phosphotransferase) domain 1"/>
    <property type="match status" value="2"/>
</dbReference>
<dbReference type="EMBL" id="JAVHJM010000011">
    <property type="protein sequence ID" value="KAK6502434.1"/>
    <property type="molecule type" value="Genomic_DNA"/>
</dbReference>
<evidence type="ECO:0000313" key="3">
    <source>
        <dbReference type="Proteomes" id="UP001307849"/>
    </source>
</evidence>
<evidence type="ECO:0000259" key="1">
    <source>
        <dbReference type="PROSITE" id="PS50011"/>
    </source>
</evidence>
<dbReference type="AlphaFoldDB" id="A0AAN8P6S8"/>
<protein>
    <recommendedName>
        <fullName evidence="1">Protein kinase domain-containing protein</fullName>
    </recommendedName>
</protein>
<accession>A0AAN8P6S8</accession>